<comment type="similarity">
    <text evidence="4">In the C-terminal section; belongs to the AccA family.</text>
</comment>
<evidence type="ECO:0000256" key="6">
    <source>
        <dbReference type="ARBA" id="ARBA00011664"/>
    </source>
</evidence>
<comment type="catalytic activity">
    <reaction evidence="18">
        <text>N(6)-carboxybiotinyl-L-lysyl-[protein] + acetyl-CoA = N(6)-biotinyl-L-lysyl-[protein] + malonyl-CoA</text>
        <dbReference type="Rhea" id="RHEA:54728"/>
        <dbReference type="Rhea" id="RHEA-COMP:10505"/>
        <dbReference type="Rhea" id="RHEA-COMP:10506"/>
        <dbReference type="ChEBI" id="CHEBI:57288"/>
        <dbReference type="ChEBI" id="CHEBI:57384"/>
        <dbReference type="ChEBI" id="CHEBI:83144"/>
        <dbReference type="ChEBI" id="CHEBI:83145"/>
        <dbReference type="EC" id="2.1.3.15"/>
    </reaction>
</comment>
<evidence type="ECO:0000256" key="13">
    <source>
        <dbReference type="ARBA" id="ARBA00022832"/>
    </source>
</evidence>
<dbReference type="InterPro" id="IPR001095">
    <property type="entry name" value="Acetyl_CoA_COase_a_su"/>
</dbReference>
<evidence type="ECO:0000259" key="19">
    <source>
        <dbReference type="PROSITE" id="PS50980"/>
    </source>
</evidence>
<evidence type="ECO:0000256" key="14">
    <source>
        <dbReference type="ARBA" id="ARBA00022840"/>
    </source>
</evidence>
<dbReference type="PANTHER" id="PTHR42853">
    <property type="entry name" value="ACETYL-COENZYME A CARBOXYLASE CARBOXYL TRANSFERASE SUBUNIT ALPHA"/>
    <property type="match status" value="1"/>
</dbReference>
<dbReference type="STRING" id="596151.DesfrDRAFT_3014"/>
<evidence type="ECO:0000256" key="18">
    <source>
        <dbReference type="ARBA" id="ARBA00049152"/>
    </source>
</evidence>
<dbReference type="GO" id="GO:0009317">
    <property type="term" value="C:acetyl-CoA carboxylase complex"/>
    <property type="evidence" value="ECO:0007669"/>
    <property type="project" value="InterPro"/>
</dbReference>
<dbReference type="InterPro" id="IPR029045">
    <property type="entry name" value="ClpP/crotonase-like_dom_sf"/>
</dbReference>
<evidence type="ECO:0000256" key="11">
    <source>
        <dbReference type="ARBA" id="ARBA00022679"/>
    </source>
</evidence>
<dbReference type="GO" id="GO:0006633">
    <property type="term" value="P:fatty acid biosynthetic process"/>
    <property type="evidence" value="ECO:0007669"/>
    <property type="project" value="UniProtKB-KW"/>
</dbReference>
<evidence type="ECO:0000256" key="1">
    <source>
        <dbReference type="ARBA" id="ARBA00001947"/>
    </source>
</evidence>
<dbReference type="AlphaFoldDB" id="E1JZG6"/>
<evidence type="ECO:0000256" key="10">
    <source>
        <dbReference type="ARBA" id="ARBA00022516"/>
    </source>
</evidence>
<keyword evidence="22" id="KW-1185">Reference proteome</keyword>
<feature type="domain" description="CoA carboxyltransferase N-terminal" evidence="19">
    <location>
        <begin position="492"/>
        <end position="749"/>
    </location>
</feature>
<dbReference type="SUPFAM" id="SSF52096">
    <property type="entry name" value="ClpP/crotonase"/>
    <property type="match status" value="2"/>
</dbReference>
<evidence type="ECO:0000256" key="5">
    <source>
        <dbReference type="ARBA" id="ARBA00010284"/>
    </source>
</evidence>
<evidence type="ECO:0000256" key="17">
    <source>
        <dbReference type="ARBA" id="ARBA00025280"/>
    </source>
</evidence>
<gene>
    <name evidence="21" type="ORF">DesfrDRAFT_3014</name>
</gene>
<dbReference type="GO" id="GO:0003989">
    <property type="term" value="F:acetyl-CoA carboxylase activity"/>
    <property type="evidence" value="ECO:0007669"/>
    <property type="project" value="InterPro"/>
</dbReference>
<dbReference type="RefSeq" id="WP_005995239.1">
    <property type="nucleotide sequence ID" value="NZ_AECZ01000023.1"/>
</dbReference>
<comment type="cofactor">
    <cofactor evidence="1">
        <name>Zn(2+)</name>
        <dbReference type="ChEBI" id="CHEBI:29105"/>
    </cofactor>
</comment>
<proteinExistence type="inferred from homology"/>
<dbReference type="eggNOG" id="COG0777">
    <property type="taxonomic scope" value="Bacteria"/>
</dbReference>
<dbReference type="eggNOG" id="COG0825">
    <property type="taxonomic scope" value="Bacteria"/>
</dbReference>
<dbReference type="EC" id="2.1.3.15" evidence="7"/>
<dbReference type="GO" id="GO:0016743">
    <property type="term" value="F:carboxyl- or carbamoyltransferase activity"/>
    <property type="evidence" value="ECO:0007669"/>
    <property type="project" value="InterPro"/>
</dbReference>
<dbReference type="PANTHER" id="PTHR42853:SF3">
    <property type="entry name" value="ACETYL-COENZYME A CARBOXYLASE CARBOXYL TRANSFERASE SUBUNIT ALPHA, CHLOROPLASTIC"/>
    <property type="match status" value="1"/>
</dbReference>
<evidence type="ECO:0000256" key="3">
    <source>
        <dbReference type="ARBA" id="ARBA00004956"/>
    </source>
</evidence>
<dbReference type="PROSITE" id="PS50989">
    <property type="entry name" value="COA_CT_CTER"/>
    <property type="match status" value="1"/>
</dbReference>
<keyword evidence="9" id="KW-0963">Cytoplasm</keyword>
<evidence type="ECO:0000313" key="21">
    <source>
        <dbReference type="EMBL" id="EFL50213.1"/>
    </source>
</evidence>
<accession>E1JZG6</accession>
<protein>
    <recommendedName>
        <fullName evidence="8">Acetyl-coenzyme A carboxylase carboxyl transferase subunits beta/alpha</fullName>
        <ecNumber evidence="7">2.1.3.15</ecNumber>
    </recommendedName>
</protein>
<organism evidence="21 22">
    <name type="scientific">Solidesulfovibrio fructosivorans JJ]</name>
    <dbReference type="NCBI Taxonomy" id="596151"/>
    <lineage>
        <taxon>Bacteria</taxon>
        <taxon>Pseudomonadati</taxon>
        <taxon>Thermodesulfobacteriota</taxon>
        <taxon>Desulfovibrionia</taxon>
        <taxon>Desulfovibrionales</taxon>
        <taxon>Desulfovibrionaceae</taxon>
        <taxon>Solidesulfovibrio</taxon>
    </lineage>
</organism>
<evidence type="ECO:0000256" key="12">
    <source>
        <dbReference type="ARBA" id="ARBA00022741"/>
    </source>
</evidence>
<reference evidence="21 22" key="1">
    <citation type="submission" date="2010-08" db="EMBL/GenBank/DDBJ databases">
        <title>The draft genome of Desulfovibrio fructosovorans JJ.</title>
        <authorList>
            <consortium name="US DOE Joint Genome Institute (JGI-PGF)"/>
            <person name="Lucas S."/>
            <person name="Copeland A."/>
            <person name="Lapidus A."/>
            <person name="Cheng J.-F."/>
            <person name="Bruce D."/>
            <person name="Goodwin L."/>
            <person name="Pitluck S."/>
            <person name="Land M.L."/>
            <person name="Hauser L."/>
            <person name="Chang Y.-J."/>
            <person name="Jeffries C."/>
            <person name="Wall J.D."/>
            <person name="Stahl D.A."/>
            <person name="Arkin A.P."/>
            <person name="Dehal P."/>
            <person name="Stolyar S.M."/>
            <person name="Hazen T.C."/>
            <person name="Woyke T.J."/>
        </authorList>
    </citation>
    <scope>NUCLEOTIDE SEQUENCE [LARGE SCALE GENOMIC DNA]</scope>
    <source>
        <strain evidence="21 22">JJ</strain>
    </source>
</reference>
<comment type="similarity">
    <text evidence="5">In the N-terminal section; belongs to the AccD/PCCB family.</text>
</comment>
<keyword evidence="16" id="KW-0275">Fatty acid biosynthesis</keyword>
<dbReference type="EMBL" id="AECZ01000023">
    <property type="protein sequence ID" value="EFL50213.1"/>
    <property type="molecule type" value="Genomic_DNA"/>
</dbReference>
<keyword evidence="10" id="KW-0444">Lipid biosynthesis</keyword>
<dbReference type="Proteomes" id="UP000006250">
    <property type="component" value="Unassembled WGS sequence"/>
</dbReference>
<feature type="domain" description="CoA carboxyltransferase C-terminal" evidence="20">
    <location>
        <begin position="56"/>
        <end position="319"/>
    </location>
</feature>
<evidence type="ECO:0000256" key="16">
    <source>
        <dbReference type="ARBA" id="ARBA00023160"/>
    </source>
</evidence>
<comment type="subunit">
    <text evidence="6">Acetyl-CoA carboxylase is a heterotetramer composed of biotin carboxyl carrier protein (AccB), biotin carboxylase (AccC) and two subunits of ACCase subunit beta/alpha.</text>
</comment>
<evidence type="ECO:0000313" key="22">
    <source>
        <dbReference type="Proteomes" id="UP000006250"/>
    </source>
</evidence>
<dbReference type="InterPro" id="IPR000438">
    <property type="entry name" value="Acetyl_CoA_COase_Trfase_b_su"/>
</dbReference>
<dbReference type="UniPathway" id="UPA00655">
    <property type="reaction ID" value="UER00711"/>
</dbReference>
<name>E1JZG6_SOLFR</name>
<keyword evidence="11" id="KW-0808">Transferase</keyword>
<evidence type="ECO:0000256" key="8">
    <source>
        <dbReference type="ARBA" id="ARBA00018312"/>
    </source>
</evidence>
<evidence type="ECO:0000256" key="9">
    <source>
        <dbReference type="ARBA" id="ARBA00022490"/>
    </source>
</evidence>
<dbReference type="InterPro" id="IPR011762">
    <property type="entry name" value="COA_CT_N"/>
</dbReference>
<dbReference type="Gene3D" id="3.90.226.10">
    <property type="entry name" value="2-enoyl-CoA Hydratase, Chain A, domain 1"/>
    <property type="match status" value="2"/>
</dbReference>
<evidence type="ECO:0000256" key="15">
    <source>
        <dbReference type="ARBA" id="ARBA00023098"/>
    </source>
</evidence>
<keyword evidence="14" id="KW-0067">ATP-binding</keyword>
<dbReference type="GO" id="GO:2001295">
    <property type="term" value="P:malonyl-CoA biosynthetic process"/>
    <property type="evidence" value="ECO:0007669"/>
    <property type="project" value="UniProtKB-UniPathway"/>
</dbReference>
<evidence type="ECO:0000256" key="7">
    <source>
        <dbReference type="ARBA" id="ARBA00011883"/>
    </source>
</evidence>
<evidence type="ECO:0000256" key="2">
    <source>
        <dbReference type="ARBA" id="ARBA00004496"/>
    </source>
</evidence>
<keyword evidence="15" id="KW-0443">Lipid metabolism</keyword>
<comment type="caution">
    <text evidence="21">The sequence shown here is derived from an EMBL/GenBank/DDBJ whole genome shotgun (WGS) entry which is preliminary data.</text>
</comment>
<keyword evidence="21" id="KW-0436">Ligase</keyword>
<dbReference type="InterPro" id="IPR011763">
    <property type="entry name" value="COA_CT_C"/>
</dbReference>
<comment type="subcellular location">
    <subcellularLocation>
        <location evidence="2">Cytoplasm</location>
    </subcellularLocation>
</comment>
<evidence type="ECO:0000259" key="20">
    <source>
        <dbReference type="PROSITE" id="PS50989"/>
    </source>
</evidence>
<sequence>MEIEKRVVELADRLSYIKDIFGGRDNANIALMESRLEDLAARDKSAPGEKAQMLRQIEDLFAFLEKKLDEELVPMDMVRIVRHPGRVSLKDILENVYDNYTEIGGQDEYSIDPSMLIARAYITRRKGDKVINQPVMVIGQEKGHGQEFRNGGSVKPWGNAKALQYMKVAETERIPIHTYVFTPGAFPVEDFPGAAQQIARNLYEMAGLRVPVVSVISEGGSGGAEAIGLSDVRMMFSRGYYSVISPEGAAAIEAGIRQGQRVSPDLIAQCAKRLNITAADNLRMGYIDKVIEEPPLGARPHHYDFFKDLRQEVIQATDQVFLGIAGFKLYRALVASKRKDATDAESMFVRWTLDDAAADRLVWKRYCKYRRMAETAYRDSRPSGARIASRAQSVLWSGYSFLRYDFVGKYLKNFKKTVGDLEAEARLVASRLTAPLRKGRDKNAPVTCDPEKSRMLVELSQPEQGACLEDFGWRYVSPKAAEDKAVTCPEAKTYGCPDLWAPDLYGDFAGVCVHCGHHFPMEYQWVLGNVFDPESVVEFDGDIEAGNPLDYPGFEDKIEAAKKKTGRKSACVSIDAKIDGVKLVCAVLYSAFRGGSVGAAEGEKFIRALARARRRHYPFLAYVHGTAGIRIQESLNGLIQMPRVTMAVRRYIESGGLYVVLYDTNSYAGPVASFLGCSPYQFSVRSANIGFAGPGVIKETTGIDIPPDYHRAHNALARGHIQGIWDRREIRKNLKQVLLTIGGRNLYYR</sequence>
<dbReference type="OrthoDB" id="9772975at2"/>
<comment type="pathway">
    <text evidence="3">Lipid metabolism; malonyl-CoA biosynthesis; malonyl-CoA from acetyl-CoA: step 1/1.</text>
</comment>
<keyword evidence="13" id="KW-0276">Fatty acid metabolism</keyword>
<comment type="function">
    <text evidence="17">Component of the acetyl coenzyme A carboxylase (ACC) complex. Biotin carboxylase (BC) catalyzes the carboxylation of biotin on its carrier protein (BCCP) and then the CO(2) group is transferred by the transcarboxylase to acetyl-CoA to form malonyl-CoA.</text>
</comment>
<dbReference type="PROSITE" id="PS50980">
    <property type="entry name" value="COA_CT_NTER"/>
    <property type="match status" value="1"/>
</dbReference>
<dbReference type="Pfam" id="PF03255">
    <property type="entry name" value="ACCA"/>
    <property type="match status" value="1"/>
</dbReference>
<dbReference type="PRINTS" id="PR01070">
    <property type="entry name" value="ACCCTRFRASEB"/>
</dbReference>
<dbReference type="GO" id="GO:0005524">
    <property type="term" value="F:ATP binding"/>
    <property type="evidence" value="ECO:0007669"/>
    <property type="project" value="UniProtKB-KW"/>
</dbReference>
<evidence type="ECO:0000256" key="4">
    <source>
        <dbReference type="ARBA" id="ARBA00006276"/>
    </source>
</evidence>
<keyword evidence="12" id="KW-0547">Nucleotide-binding</keyword>